<reference evidence="2" key="1">
    <citation type="submission" date="2025-08" db="UniProtKB">
        <authorList>
            <consortium name="RefSeq"/>
        </authorList>
    </citation>
    <scope>IDENTIFICATION</scope>
    <source>
        <tissue evidence="2">Whole insect</tissue>
    </source>
</reference>
<organism evidence="2">
    <name type="scientific">Diabrotica virgifera virgifera</name>
    <name type="common">western corn rootworm</name>
    <dbReference type="NCBI Taxonomy" id="50390"/>
    <lineage>
        <taxon>Eukaryota</taxon>
        <taxon>Metazoa</taxon>
        <taxon>Ecdysozoa</taxon>
        <taxon>Arthropoda</taxon>
        <taxon>Hexapoda</taxon>
        <taxon>Insecta</taxon>
        <taxon>Pterygota</taxon>
        <taxon>Neoptera</taxon>
        <taxon>Endopterygota</taxon>
        <taxon>Coleoptera</taxon>
        <taxon>Polyphaga</taxon>
        <taxon>Cucujiformia</taxon>
        <taxon>Chrysomeloidea</taxon>
        <taxon>Chrysomelidae</taxon>
        <taxon>Galerucinae</taxon>
        <taxon>Diabroticina</taxon>
        <taxon>Diabroticites</taxon>
        <taxon>Diabrotica</taxon>
    </lineage>
</organism>
<dbReference type="KEGG" id="dvv:114332891"/>
<protein>
    <submittedName>
        <fullName evidence="2">Uncharacterized protein LOC114332891</fullName>
    </submittedName>
</protein>
<dbReference type="AlphaFoldDB" id="A0A6P7FQG4"/>
<feature type="region of interest" description="Disordered" evidence="1">
    <location>
        <begin position="293"/>
        <end position="333"/>
    </location>
</feature>
<name>A0A6P7FQG4_DIAVI</name>
<feature type="compositionally biased region" description="Basic and acidic residues" evidence="1">
    <location>
        <begin position="310"/>
        <end position="329"/>
    </location>
</feature>
<dbReference type="RefSeq" id="XP_028138481.1">
    <property type="nucleotide sequence ID" value="XM_028282680.1"/>
</dbReference>
<dbReference type="OrthoDB" id="7615648at2759"/>
<evidence type="ECO:0000256" key="1">
    <source>
        <dbReference type="SAM" id="MobiDB-lite"/>
    </source>
</evidence>
<evidence type="ECO:0000313" key="2">
    <source>
        <dbReference type="RefSeq" id="XP_028138481.1"/>
    </source>
</evidence>
<dbReference type="InParanoid" id="A0A6P7FQG4"/>
<accession>A0A6P7FQG4</accession>
<feature type="region of interest" description="Disordered" evidence="1">
    <location>
        <begin position="351"/>
        <end position="382"/>
    </location>
</feature>
<gene>
    <name evidence="2" type="primary">LOC114332891</name>
</gene>
<sequence>MSRHPQYEYRHNAQHKYYVDNDNNETEFTDSDCQMDTARRNLHTIPAPPHLDEIYSKHSTIVPIKVVPLKKATKMVSTQQSEKFVQESYYDQNTIPAATTLPRKAYYPNRFDSPRNIYPVCTAFHPDSDHYVNAFTNPYHNQQLQQFNCHNCHAKSTGSKRFPVKVRTPKYYKKPQSSGVFKRPSALCLPVATQPDPAVIRRPKRAYFSENIYGMQETQELKSLQSMIADQLEIPPHRVDSEGDVNASVKSLKVPPLEKYFEGIEKNNISQNGDNNSDLAKISKLLKPKIPASVKARQEKIKANTLTKKQSLEKMDNQTEKQENKDPADSSKVSLEKLLNQLKKCEETAAKQDVVKETESKNKRTQVDRKERKRSECGERSEYTDEEKFDVRSFNYHDITNHLFKSQSDFKDTESVVSIQEITKKLTSSAIRPLQQTCMKPLDDHHALELHKSKSYIVNLIDRALSKELGTVPCDRHRSNCETMNRKKTIEPTNRHVEKSERDIAVEITSALAESLISNATCHDMEESERKASKAKLCYCNSEEPIYIKQLKQLRWGHLKHIQREVKRLEDLERFLDSCSITTVPEI</sequence>
<proteinExistence type="predicted"/>